<sequence length="340" mass="36938">MGDRGARSEGLAAPDNDPTILAALKKALACPWTAEDGFDVTSEEGEFVECAAYKAWGEDDLLGEDADKGALTILNLLEDKDEKVRYLAVTKLPSSGALYKDGATAGRLVGQAERETSPRIAKPLGYAVGWIRVDTAGHLPRIKKLAEASPLRGLREGIYGTLLPTNDTSREAFDFYLASLRQDDAKMRYLVLLSLRGSKTFDQEICGENVRLLDDPSSDVLGLAAQRLGYGPPCEAQFDKLLAYEKKRAAAGGVKEHLLPTALLNACERDWINEVQRQEAEAIAKSLASGKNDDLVRASALGAVMVCNPTAGRAFVQGFTKDPSQWVKDEANRRLKAPRK</sequence>
<gene>
    <name evidence="1" type="ORF">CAP_1215</name>
</gene>
<evidence type="ECO:0000313" key="2">
    <source>
        <dbReference type="Proteomes" id="UP000019678"/>
    </source>
</evidence>
<dbReference type="InterPro" id="IPR011989">
    <property type="entry name" value="ARM-like"/>
</dbReference>
<proteinExistence type="predicted"/>
<dbReference type="Gene3D" id="1.25.10.10">
    <property type="entry name" value="Leucine-rich Repeat Variant"/>
    <property type="match status" value="1"/>
</dbReference>
<accession>A0A017TEC1</accession>
<reference evidence="1 2" key="1">
    <citation type="submission" date="2013-05" db="EMBL/GenBank/DDBJ databases">
        <title>Genome assembly of Chondromyces apiculatus DSM 436.</title>
        <authorList>
            <person name="Sharma G."/>
            <person name="Khatri I."/>
            <person name="Kaur C."/>
            <person name="Mayilraj S."/>
            <person name="Subramanian S."/>
        </authorList>
    </citation>
    <scope>NUCLEOTIDE SEQUENCE [LARGE SCALE GENOMIC DNA]</scope>
    <source>
        <strain evidence="1 2">DSM 436</strain>
    </source>
</reference>
<organism evidence="1 2">
    <name type="scientific">Chondromyces apiculatus DSM 436</name>
    <dbReference type="NCBI Taxonomy" id="1192034"/>
    <lineage>
        <taxon>Bacteria</taxon>
        <taxon>Pseudomonadati</taxon>
        <taxon>Myxococcota</taxon>
        <taxon>Polyangia</taxon>
        <taxon>Polyangiales</taxon>
        <taxon>Polyangiaceae</taxon>
        <taxon>Chondromyces</taxon>
    </lineage>
</organism>
<keyword evidence="2" id="KW-1185">Reference proteome</keyword>
<dbReference type="Proteomes" id="UP000019678">
    <property type="component" value="Unassembled WGS sequence"/>
</dbReference>
<name>A0A017TEC1_9BACT</name>
<dbReference type="AlphaFoldDB" id="A0A017TEC1"/>
<evidence type="ECO:0000313" key="1">
    <source>
        <dbReference type="EMBL" id="EYF06956.1"/>
    </source>
</evidence>
<evidence type="ECO:0008006" key="3">
    <source>
        <dbReference type="Google" id="ProtNLM"/>
    </source>
</evidence>
<protein>
    <recommendedName>
        <fullName evidence="3">HEAT repeat domain-containing protein</fullName>
    </recommendedName>
</protein>
<comment type="caution">
    <text evidence="1">The sequence shown here is derived from an EMBL/GenBank/DDBJ whole genome shotgun (WGS) entry which is preliminary data.</text>
</comment>
<dbReference type="EMBL" id="ASRX01000013">
    <property type="protein sequence ID" value="EYF06956.1"/>
    <property type="molecule type" value="Genomic_DNA"/>
</dbReference>